<dbReference type="Proteomes" id="UP000203826">
    <property type="component" value="Segment"/>
</dbReference>
<keyword evidence="7" id="KW-1185">Reference proteome</keyword>
<dbReference type="EMBL" id="KT820662">
    <property type="protein sequence ID" value="ALH23141.1"/>
    <property type="molecule type" value="Genomic_DNA"/>
</dbReference>
<keyword evidence="1" id="KW-0479">Metal-binding</keyword>
<dbReference type="KEGG" id="vg:26049102"/>
<name>A0A0N9QXA5_9VIRU</name>
<dbReference type="GO" id="GO:0008270">
    <property type="term" value="F:zinc ion binding"/>
    <property type="evidence" value="ECO:0007669"/>
    <property type="project" value="UniProtKB-KW"/>
</dbReference>
<evidence type="ECO:0000256" key="3">
    <source>
        <dbReference type="ARBA" id="ARBA00022833"/>
    </source>
</evidence>
<dbReference type="SUPFAM" id="SSF57783">
    <property type="entry name" value="Zinc beta-ribbon"/>
    <property type="match status" value="1"/>
</dbReference>
<gene>
    <name evidence="6" type="ORF">ceV_235</name>
</gene>
<organism evidence="6 7">
    <name type="scientific">Chrysochromulina ericina virus CeV-01B</name>
    <dbReference type="NCBI Taxonomy" id="3070830"/>
    <lineage>
        <taxon>Viruses</taxon>
        <taxon>Varidnaviria</taxon>
        <taxon>Bamfordvirae</taxon>
        <taxon>Nucleocytoviricota</taxon>
        <taxon>Megaviricetes</taxon>
        <taxon>Imitervirales</taxon>
        <taxon>Mesomimiviridae</taxon>
        <taxon>Tethysvirus</taxon>
        <taxon>Tethysvirus raunefjordenense</taxon>
    </lineage>
</organism>
<dbReference type="PROSITE" id="PS51133">
    <property type="entry name" value="ZF_TFIIS_2"/>
    <property type="match status" value="1"/>
</dbReference>
<dbReference type="SMART" id="SM00440">
    <property type="entry name" value="ZnF_C2C2"/>
    <property type="match status" value="1"/>
</dbReference>
<dbReference type="Gene3D" id="1.10.472.30">
    <property type="entry name" value="Transcription elongation factor S-II, central domain"/>
    <property type="match status" value="1"/>
</dbReference>
<evidence type="ECO:0000313" key="6">
    <source>
        <dbReference type="EMBL" id="ALH23141.1"/>
    </source>
</evidence>
<evidence type="ECO:0000256" key="1">
    <source>
        <dbReference type="ARBA" id="ARBA00022723"/>
    </source>
</evidence>
<evidence type="ECO:0000259" key="5">
    <source>
        <dbReference type="PROSITE" id="PS51133"/>
    </source>
</evidence>
<evidence type="ECO:0000256" key="2">
    <source>
        <dbReference type="ARBA" id="ARBA00022771"/>
    </source>
</evidence>
<proteinExistence type="predicted"/>
<keyword evidence="2 4" id="KW-0863">Zinc-finger</keyword>
<keyword evidence="6" id="KW-0251">Elongation factor</keyword>
<dbReference type="Gene3D" id="2.20.25.10">
    <property type="match status" value="1"/>
</dbReference>
<dbReference type="PANTHER" id="PTHR11477:SF0">
    <property type="entry name" value="IP08861P-RELATED"/>
    <property type="match status" value="1"/>
</dbReference>
<dbReference type="SUPFAM" id="SSF46942">
    <property type="entry name" value="Elongation factor TFIIS domain 2"/>
    <property type="match status" value="1"/>
</dbReference>
<dbReference type="PANTHER" id="PTHR11477">
    <property type="entry name" value="TRANSCRIPTION FACTOR S-II ZINC FINGER DOMAIN-CONTAINING PROTEIN"/>
    <property type="match status" value="1"/>
</dbReference>
<evidence type="ECO:0000256" key="4">
    <source>
        <dbReference type="PROSITE-ProRule" id="PRU00472"/>
    </source>
</evidence>
<evidence type="ECO:0000313" key="7">
    <source>
        <dbReference type="Proteomes" id="UP000203826"/>
    </source>
</evidence>
<dbReference type="InterPro" id="IPR003618">
    <property type="entry name" value="TFIIS_cen_dom"/>
</dbReference>
<dbReference type="GO" id="GO:0003676">
    <property type="term" value="F:nucleic acid binding"/>
    <property type="evidence" value="ECO:0007669"/>
    <property type="project" value="InterPro"/>
</dbReference>
<protein>
    <submittedName>
        <fullName evidence="6">Transcription elongation factor S-II</fullName>
    </submittedName>
</protein>
<accession>A0A0N9QXA5</accession>
<dbReference type="Pfam" id="PF07500">
    <property type="entry name" value="TFIIS_M"/>
    <property type="match status" value="1"/>
</dbReference>
<dbReference type="InterPro" id="IPR036575">
    <property type="entry name" value="TFIIS_cen_dom_sf"/>
</dbReference>
<keyword evidence="3" id="KW-0862">Zinc</keyword>
<dbReference type="OrthoDB" id="16050at10239"/>
<reference evidence="6 7" key="1">
    <citation type="journal article" date="2015" name="Genome Announc.">
        <title>The 474-Kilobase-Pair Complete Genome Sequence of CeV-01B, a Virus Infecting Haptolina (Chrysochromulina) ericina (Prymnesiophyceae).</title>
        <authorList>
            <person name="Gallot-Lavallee L."/>
            <person name="Pagarete A."/>
            <person name="Legendre M."/>
            <person name="Santini S."/>
            <person name="Sandaa R.A."/>
            <person name="Himmelbauer H."/>
            <person name="Ogata H."/>
            <person name="Bratbak G."/>
            <person name="Claverie J.M."/>
        </authorList>
    </citation>
    <scope>NUCLEOTIDE SEQUENCE [LARGE SCALE GENOMIC DNA]</scope>
    <source>
        <strain evidence="6">CeV-01B</strain>
    </source>
</reference>
<dbReference type="CDD" id="cd13749">
    <property type="entry name" value="Zn-ribbon_TFIIS"/>
    <property type="match status" value="1"/>
</dbReference>
<dbReference type="GO" id="GO:0006351">
    <property type="term" value="P:DNA-templated transcription"/>
    <property type="evidence" value="ECO:0007669"/>
    <property type="project" value="InterPro"/>
</dbReference>
<keyword evidence="6" id="KW-0648">Protein biosynthesis</keyword>
<dbReference type="InterPro" id="IPR001222">
    <property type="entry name" value="Znf_TFIIS"/>
</dbReference>
<sequence length="186" mass="22238">MIVDNAEIFRTNVKLILSDILEKSTYGNNLEKGIYNFTLLESDKQNIVKKWNNHYFTQIYVSKYRSIYNNLKNEKVKELITKKMIKPHKLAFMTHQEMLPEKWSKLIEDIRIKNNNKYTPKLEASTSDFECIKCMDIERKKAKQEKREIDHNAFNQCTYYQLQTRSADEPMTTFVTCIKCNARWKC</sequence>
<dbReference type="Pfam" id="PF01096">
    <property type="entry name" value="Zn_ribbon_TFIIS"/>
    <property type="match status" value="1"/>
</dbReference>
<feature type="domain" description="TFIIS-type" evidence="5">
    <location>
        <begin position="127"/>
        <end position="185"/>
    </location>
</feature>